<dbReference type="PANTHER" id="PTHR48258:SF6">
    <property type="entry name" value="LEUCINE-RICH REPEAT DOMAIN, L DOMAIN-CONTAINING PROTEIN"/>
    <property type="match status" value="1"/>
</dbReference>
<organism evidence="2 3">
    <name type="scientific">Prunus dulcis</name>
    <name type="common">Almond</name>
    <name type="synonym">Amygdalus dulcis</name>
    <dbReference type="NCBI Taxonomy" id="3755"/>
    <lineage>
        <taxon>Eukaryota</taxon>
        <taxon>Viridiplantae</taxon>
        <taxon>Streptophyta</taxon>
        <taxon>Embryophyta</taxon>
        <taxon>Tracheophyta</taxon>
        <taxon>Spermatophyta</taxon>
        <taxon>Magnoliopsida</taxon>
        <taxon>eudicotyledons</taxon>
        <taxon>Gunneridae</taxon>
        <taxon>Pentapetalae</taxon>
        <taxon>rosids</taxon>
        <taxon>fabids</taxon>
        <taxon>Rosales</taxon>
        <taxon>Rosaceae</taxon>
        <taxon>Amygdaloideae</taxon>
        <taxon>Amygdaleae</taxon>
        <taxon>Prunus</taxon>
    </lineage>
</organism>
<gene>
    <name evidence="2" type="ORF">L3X38_027035</name>
</gene>
<dbReference type="AlphaFoldDB" id="A0AAD4Z012"/>
<evidence type="ECO:0000259" key="1">
    <source>
        <dbReference type="Pfam" id="PF13960"/>
    </source>
</evidence>
<protein>
    <recommendedName>
        <fullName evidence="1">DUF4218 domain-containing protein</fullName>
    </recommendedName>
</protein>
<proteinExistence type="predicted"/>
<sequence length="196" mass="23163">MTKDTIKAHLDLERMGIQRGLWMNRDSDRARRDLAFFSMKSNDKKELLKFVSSIKFPDGYASNTTRCMNVDRSKFARLKSHDCHVFMQRLLSVGIRHLLLKDVVKPIMLLSRFFPQLTAKFFQKTDIYQSRYDIVQLLCKFDMIFPPAFFTSMIHVMVHLPEKALLAGPVNYRWMYLIERLLGELKKNVRNRAKPE</sequence>
<dbReference type="PANTHER" id="PTHR48258">
    <property type="entry name" value="DUF4218 DOMAIN-CONTAINING PROTEIN-RELATED"/>
    <property type="match status" value="1"/>
</dbReference>
<evidence type="ECO:0000313" key="3">
    <source>
        <dbReference type="Proteomes" id="UP001054821"/>
    </source>
</evidence>
<reference evidence="2 3" key="1">
    <citation type="journal article" date="2022" name="G3 (Bethesda)">
        <title>Whole-genome sequence and methylome profiling of the almond [Prunus dulcis (Mill.) D.A. Webb] cultivar 'Nonpareil'.</title>
        <authorList>
            <person name="D'Amico-Willman K.M."/>
            <person name="Ouma W.Z."/>
            <person name="Meulia T."/>
            <person name="Sideli G.M."/>
            <person name="Gradziel T.M."/>
            <person name="Fresnedo-Ramirez J."/>
        </authorList>
    </citation>
    <scope>NUCLEOTIDE SEQUENCE [LARGE SCALE GENOMIC DNA]</scope>
    <source>
        <strain evidence="2">Clone GOH B32 T37-40</strain>
    </source>
</reference>
<dbReference type="Pfam" id="PF13960">
    <property type="entry name" value="DUF4218"/>
    <property type="match status" value="1"/>
</dbReference>
<feature type="domain" description="DUF4218" evidence="1">
    <location>
        <begin position="117"/>
        <end position="196"/>
    </location>
</feature>
<comment type="caution">
    <text evidence="2">The sequence shown here is derived from an EMBL/GenBank/DDBJ whole genome shotgun (WGS) entry which is preliminary data.</text>
</comment>
<evidence type="ECO:0000313" key="2">
    <source>
        <dbReference type="EMBL" id="KAI5327639.1"/>
    </source>
</evidence>
<dbReference type="Proteomes" id="UP001054821">
    <property type="component" value="Chromosome 5"/>
</dbReference>
<dbReference type="EMBL" id="JAJFAZ020000005">
    <property type="protein sequence ID" value="KAI5327639.1"/>
    <property type="molecule type" value="Genomic_DNA"/>
</dbReference>
<name>A0AAD4Z012_PRUDU</name>
<dbReference type="InterPro" id="IPR025452">
    <property type="entry name" value="DUF4218"/>
</dbReference>
<accession>A0AAD4Z012</accession>
<keyword evidence="3" id="KW-1185">Reference proteome</keyword>